<feature type="transmembrane region" description="Helical" evidence="1">
    <location>
        <begin position="12"/>
        <end position="34"/>
    </location>
</feature>
<proteinExistence type="predicted"/>
<dbReference type="NCBIfam" id="TIGR02596">
    <property type="entry name" value="Verru_Chthon cassette protein D"/>
    <property type="match status" value="1"/>
</dbReference>
<keyword evidence="1" id="KW-1133">Transmembrane helix</keyword>
<name>A0A512M783_9BACT</name>
<evidence type="ECO:0008006" key="4">
    <source>
        <dbReference type="Google" id="ProtNLM"/>
    </source>
</evidence>
<sequence length="236" mass="25487">MHAKSPSRFAKSGAFTLVELLTVVGIITLLIALATPTLVDVIRSTRLSSAGDSLLNRLSLAQQEAIARSKEVEFRFYKYVNPNSDRPSQALFYAYQVVETPSGQDARAISEPFYLESGVVLAPEMSLSPLLQTTPAQTQGVLTQQYVFVPGSGGTGSDVQYAALRYYPDGSCRLLNSNTPGNTATATALAYTVPPLANSFLTLVETQFVGSGTIPPPNYYCIQIDAYTGKARVYRP</sequence>
<comment type="caution">
    <text evidence="2">The sequence shown here is derived from an EMBL/GenBank/DDBJ whole genome shotgun (WGS) entry which is preliminary data.</text>
</comment>
<accession>A0A512M783</accession>
<keyword evidence="3" id="KW-1185">Reference proteome</keyword>
<protein>
    <recommendedName>
        <fullName evidence="4">Verru_Chthon cassette protein D</fullName>
    </recommendedName>
</protein>
<dbReference type="InterPro" id="IPR019836">
    <property type="entry name" value="Verru/Chthon_D"/>
</dbReference>
<keyword evidence="1" id="KW-0812">Transmembrane</keyword>
<organism evidence="2 3">
    <name type="scientific">Brevifollis gellanilyticus</name>
    <dbReference type="NCBI Taxonomy" id="748831"/>
    <lineage>
        <taxon>Bacteria</taxon>
        <taxon>Pseudomonadati</taxon>
        <taxon>Verrucomicrobiota</taxon>
        <taxon>Verrucomicrobiia</taxon>
        <taxon>Verrucomicrobiales</taxon>
        <taxon>Verrucomicrobiaceae</taxon>
    </lineage>
</organism>
<dbReference type="Gene3D" id="3.30.700.10">
    <property type="entry name" value="Glycoprotein, Type 4 Pilin"/>
    <property type="match status" value="1"/>
</dbReference>
<dbReference type="OrthoDB" id="191941at2"/>
<dbReference type="RefSeq" id="WP_146849804.1">
    <property type="nucleotide sequence ID" value="NZ_BKAG01000008.1"/>
</dbReference>
<dbReference type="InterPro" id="IPR045584">
    <property type="entry name" value="Pilin-like"/>
</dbReference>
<evidence type="ECO:0000313" key="3">
    <source>
        <dbReference type="Proteomes" id="UP000321577"/>
    </source>
</evidence>
<dbReference type="AlphaFoldDB" id="A0A512M783"/>
<reference evidence="2 3" key="1">
    <citation type="submission" date="2019-07" db="EMBL/GenBank/DDBJ databases">
        <title>Whole genome shotgun sequence of Brevifollis gellanilyticus NBRC 108608.</title>
        <authorList>
            <person name="Hosoyama A."/>
            <person name="Uohara A."/>
            <person name="Ohji S."/>
            <person name="Ichikawa N."/>
        </authorList>
    </citation>
    <scope>NUCLEOTIDE SEQUENCE [LARGE SCALE GENOMIC DNA]</scope>
    <source>
        <strain evidence="2 3">NBRC 108608</strain>
    </source>
</reference>
<keyword evidence="1" id="KW-0472">Membrane</keyword>
<dbReference type="SUPFAM" id="SSF54523">
    <property type="entry name" value="Pili subunits"/>
    <property type="match status" value="1"/>
</dbReference>
<gene>
    <name evidence="2" type="ORF">BGE01nite_14920</name>
</gene>
<dbReference type="Proteomes" id="UP000321577">
    <property type="component" value="Unassembled WGS sequence"/>
</dbReference>
<dbReference type="EMBL" id="BKAG01000008">
    <property type="protein sequence ID" value="GEP42201.1"/>
    <property type="molecule type" value="Genomic_DNA"/>
</dbReference>
<evidence type="ECO:0000256" key="1">
    <source>
        <dbReference type="SAM" id="Phobius"/>
    </source>
</evidence>
<evidence type="ECO:0000313" key="2">
    <source>
        <dbReference type="EMBL" id="GEP42201.1"/>
    </source>
</evidence>